<name>A0AAE0TEQ3_9BIVA</name>
<dbReference type="AlphaFoldDB" id="A0AAE0TEQ3"/>
<dbReference type="Proteomes" id="UP001195483">
    <property type="component" value="Unassembled WGS sequence"/>
</dbReference>
<feature type="region of interest" description="Disordered" evidence="1">
    <location>
        <begin position="1"/>
        <end position="30"/>
    </location>
</feature>
<evidence type="ECO:0000313" key="3">
    <source>
        <dbReference type="EMBL" id="KAK3609050.1"/>
    </source>
</evidence>
<proteinExistence type="predicted"/>
<sequence>SDVEETSVKIRYSPSHKDETRPKITYSPSDVEETSVKIRYSPSHKDETRSKITYSPSDVEETSVKIRYSPTKTDKEQRCGFSLLKFTIFTVLILGTITAVIIIIIVLRDSSPLVAFPTPENAAKTQDENGCTALGVNLGDSVIIVCNISSENVWNVSIKLPSTASLNKTILLTNQTRTNEGWTMNYTPKQNITLTGPQAKCSSAGNYSIDINGTDKSSSSSQIVPLAINEDPELVAVSDLNMTKLNCSKEAQCISRTQCQDRYSLRMFPSIKPATVFSQICYINYSDSSGWTSICRGSTQTDFLNVSYTVECMLSDTKLTITKNITIC</sequence>
<reference evidence="3" key="2">
    <citation type="journal article" date="2021" name="Genome Biol. Evol.">
        <title>Developing a high-quality reference genome for a parasitic bivalve with doubly uniparental inheritance (Bivalvia: Unionida).</title>
        <authorList>
            <person name="Smith C.H."/>
        </authorList>
    </citation>
    <scope>NUCLEOTIDE SEQUENCE</scope>
    <source>
        <strain evidence="3">CHS0354</strain>
        <tissue evidence="3">Mantle</tissue>
    </source>
</reference>
<gene>
    <name evidence="3" type="ORF">CHS0354_018601</name>
</gene>
<reference evidence="3" key="3">
    <citation type="submission" date="2023-05" db="EMBL/GenBank/DDBJ databases">
        <authorList>
            <person name="Smith C.H."/>
        </authorList>
    </citation>
    <scope>NUCLEOTIDE SEQUENCE</scope>
    <source>
        <strain evidence="3">CHS0354</strain>
        <tissue evidence="3">Mantle</tissue>
    </source>
</reference>
<keyword evidence="4" id="KW-1185">Reference proteome</keyword>
<evidence type="ECO:0000256" key="1">
    <source>
        <dbReference type="SAM" id="MobiDB-lite"/>
    </source>
</evidence>
<accession>A0AAE0TEQ3</accession>
<evidence type="ECO:0000256" key="2">
    <source>
        <dbReference type="SAM" id="Phobius"/>
    </source>
</evidence>
<dbReference type="EMBL" id="JAEAOA010001145">
    <property type="protein sequence ID" value="KAK3609050.1"/>
    <property type="molecule type" value="Genomic_DNA"/>
</dbReference>
<evidence type="ECO:0000313" key="4">
    <source>
        <dbReference type="Proteomes" id="UP001195483"/>
    </source>
</evidence>
<feature type="non-terminal residue" evidence="3">
    <location>
        <position position="328"/>
    </location>
</feature>
<reference evidence="3" key="1">
    <citation type="journal article" date="2021" name="Genome Biol. Evol.">
        <title>A High-Quality Reference Genome for a Parasitic Bivalve with Doubly Uniparental Inheritance (Bivalvia: Unionida).</title>
        <authorList>
            <person name="Smith C.H."/>
        </authorList>
    </citation>
    <scope>NUCLEOTIDE SEQUENCE</scope>
    <source>
        <strain evidence="3">CHS0354</strain>
    </source>
</reference>
<feature type="transmembrane region" description="Helical" evidence="2">
    <location>
        <begin position="83"/>
        <end position="107"/>
    </location>
</feature>
<protein>
    <submittedName>
        <fullName evidence="3">Uncharacterized protein</fullName>
    </submittedName>
</protein>
<comment type="caution">
    <text evidence="3">The sequence shown here is derived from an EMBL/GenBank/DDBJ whole genome shotgun (WGS) entry which is preliminary data.</text>
</comment>
<keyword evidence="2" id="KW-1133">Transmembrane helix</keyword>
<organism evidence="3 4">
    <name type="scientific">Potamilus streckersoni</name>
    <dbReference type="NCBI Taxonomy" id="2493646"/>
    <lineage>
        <taxon>Eukaryota</taxon>
        <taxon>Metazoa</taxon>
        <taxon>Spiralia</taxon>
        <taxon>Lophotrochozoa</taxon>
        <taxon>Mollusca</taxon>
        <taxon>Bivalvia</taxon>
        <taxon>Autobranchia</taxon>
        <taxon>Heteroconchia</taxon>
        <taxon>Palaeoheterodonta</taxon>
        <taxon>Unionida</taxon>
        <taxon>Unionoidea</taxon>
        <taxon>Unionidae</taxon>
        <taxon>Ambleminae</taxon>
        <taxon>Lampsilini</taxon>
        <taxon>Potamilus</taxon>
    </lineage>
</organism>
<keyword evidence="2" id="KW-0472">Membrane</keyword>
<keyword evidence="2" id="KW-0812">Transmembrane</keyword>